<keyword evidence="3" id="KW-1185">Reference proteome</keyword>
<sequence>MAATLATVGSGPRWYGLSAAKAVRGDSSAVSNTAAATAVIATSAVSRSRGPRPVRDAVMSGEAGSRGTAGDISRRRTRCR</sequence>
<gene>
    <name evidence="2" type="ORF">Afe05nite_80500</name>
</gene>
<proteinExistence type="predicted"/>
<dbReference type="Proteomes" id="UP000598174">
    <property type="component" value="Unassembled WGS sequence"/>
</dbReference>
<feature type="region of interest" description="Disordered" evidence="1">
    <location>
        <begin position="47"/>
        <end position="80"/>
    </location>
</feature>
<accession>A0A919J7Y5</accession>
<protein>
    <submittedName>
        <fullName evidence="2">Uncharacterized protein</fullName>
    </submittedName>
</protein>
<reference evidence="2" key="1">
    <citation type="submission" date="2021-01" db="EMBL/GenBank/DDBJ databases">
        <title>Whole genome shotgun sequence of Actinoplanes ferrugineus NBRC 15555.</title>
        <authorList>
            <person name="Komaki H."/>
            <person name="Tamura T."/>
        </authorList>
    </citation>
    <scope>NUCLEOTIDE SEQUENCE</scope>
    <source>
        <strain evidence="2">NBRC 15555</strain>
    </source>
</reference>
<comment type="caution">
    <text evidence="2">The sequence shown here is derived from an EMBL/GenBank/DDBJ whole genome shotgun (WGS) entry which is preliminary data.</text>
</comment>
<evidence type="ECO:0000256" key="1">
    <source>
        <dbReference type="SAM" id="MobiDB-lite"/>
    </source>
</evidence>
<dbReference type="EMBL" id="BOMM01000080">
    <property type="protein sequence ID" value="GIE16210.1"/>
    <property type="molecule type" value="Genomic_DNA"/>
</dbReference>
<organism evidence="2 3">
    <name type="scientific">Paractinoplanes ferrugineus</name>
    <dbReference type="NCBI Taxonomy" id="113564"/>
    <lineage>
        <taxon>Bacteria</taxon>
        <taxon>Bacillati</taxon>
        <taxon>Actinomycetota</taxon>
        <taxon>Actinomycetes</taxon>
        <taxon>Micromonosporales</taxon>
        <taxon>Micromonosporaceae</taxon>
        <taxon>Paractinoplanes</taxon>
    </lineage>
</organism>
<dbReference type="AlphaFoldDB" id="A0A919J7Y5"/>
<name>A0A919J7Y5_9ACTN</name>
<evidence type="ECO:0000313" key="2">
    <source>
        <dbReference type="EMBL" id="GIE16210.1"/>
    </source>
</evidence>
<evidence type="ECO:0000313" key="3">
    <source>
        <dbReference type="Proteomes" id="UP000598174"/>
    </source>
</evidence>